<accession>A0A2R6WKZ4</accession>
<dbReference type="InterPro" id="IPR021133">
    <property type="entry name" value="HEAT_type_2"/>
</dbReference>
<dbReference type="PANTHER" id="PTHR21467:SF0">
    <property type="entry name" value="SERINE_THREONINE-PROTEIN PHOSPHATASE 4 REGULATORY SUBUNIT 4"/>
    <property type="match status" value="1"/>
</dbReference>
<sequence length="866" mass="96101">MDRGDIDLEDVIKEHRRDAGRSGEEIERLTVDDSLSDLDRAKLFLSPGAHQLQQNCALERLPKVFQEYKQAAYRALFPGFTTWIESYNSQSQVAAGEAFMAILKDTSLPKEVGLWLLPTTLSMLSTNRNQDVARVWLKCLCGIVPTLPRKVVFDELMHIALSKGESQQSVQARTACCAILGAIAPLLKREEIEKYFLQKAMGLCQDTDLEVRVCMCEQLNHIARAVGLDTTKEKVLPELYELLRDEELTVQNAAFASLVQMLDYLPPEIRQTKIMPFLRLFCPPNESCLLITLPRLIGELMCKMVFDLTDDEFQPLMEAYKTYARHSSEEVRKLCASNFPAVLKAIGARKYALSLHVLYQQLVQDASSSVRAACATSFNEVAKLLGKKRTSSYLKDPLVLLLEDSSHDVLKSILEDLHLILGHFAVGTPQQKAATFGGLMPSLLLAEKSASTGRQWRLQLCLLRAFAEMPEYFTSDQIFENFVPICFCYMTDGVMPVKAAATMALANFIRNNRKASQRYELSTRVVKEYAHGRSYWSRMVFIEFCENMLKVSSSRMFKDVFLDPAISSLQDPVPSVRMRACLLLPHLKHAIKLPEDVGVLEKINHLTTQRLNDNVKEVSAAAQRVADGFKHSLRNAYNDREVASDHAISQEEIERIDKQREDEEWNILSKEEQVSMQGHFAWVLMRGRLLLKDEKKKIDDMLQRLKLEAASKKGSIASANTIQSLSSSPQDSGRLSKSIGSVRTSVSNGSRISISSASSRAGSMDTARKVSSSSPVPSSQIAPPGLSTKRSSGQSSMVTPGGKAGTRVSLGSGNQTAGSARPASPAVNLRPQTPSPIQDASDPSASSPSVILRKNSKTIASRRTSS</sequence>
<feature type="compositionally biased region" description="Polar residues" evidence="2">
    <location>
        <begin position="788"/>
        <end position="798"/>
    </location>
</feature>
<gene>
    <name evidence="3" type="ORF">MARPO_0079s0037</name>
</gene>
<dbReference type="EMBL" id="KZ772751">
    <property type="protein sequence ID" value="PTQ34529.1"/>
    <property type="molecule type" value="Genomic_DNA"/>
</dbReference>
<feature type="compositionally biased region" description="Polar residues" evidence="2">
    <location>
        <begin position="809"/>
        <end position="818"/>
    </location>
</feature>
<feature type="repeat" description="HEAT" evidence="1">
    <location>
        <begin position="235"/>
        <end position="273"/>
    </location>
</feature>
<feature type="compositionally biased region" description="Polar residues" evidence="2">
    <location>
        <begin position="857"/>
        <end position="866"/>
    </location>
</feature>
<evidence type="ECO:0000256" key="2">
    <source>
        <dbReference type="SAM" id="MobiDB-lite"/>
    </source>
</evidence>
<dbReference type="Gramene" id="Mp8g15750.1">
    <property type="protein sequence ID" value="Mp8g15750.1.cds"/>
    <property type="gene ID" value="Mp8g15750"/>
</dbReference>
<reference evidence="4" key="1">
    <citation type="journal article" date="2017" name="Cell">
        <title>Insights into land plant evolution garnered from the Marchantia polymorpha genome.</title>
        <authorList>
            <person name="Bowman J.L."/>
            <person name="Kohchi T."/>
            <person name="Yamato K.T."/>
            <person name="Jenkins J."/>
            <person name="Shu S."/>
            <person name="Ishizaki K."/>
            <person name="Yamaoka S."/>
            <person name="Nishihama R."/>
            <person name="Nakamura Y."/>
            <person name="Berger F."/>
            <person name="Adam C."/>
            <person name="Aki S.S."/>
            <person name="Althoff F."/>
            <person name="Araki T."/>
            <person name="Arteaga-Vazquez M.A."/>
            <person name="Balasubrmanian S."/>
            <person name="Barry K."/>
            <person name="Bauer D."/>
            <person name="Boehm C.R."/>
            <person name="Briginshaw L."/>
            <person name="Caballero-Perez J."/>
            <person name="Catarino B."/>
            <person name="Chen F."/>
            <person name="Chiyoda S."/>
            <person name="Chovatia M."/>
            <person name="Davies K.M."/>
            <person name="Delmans M."/>
            <person name="Demura T."/>
            <person name="Dierschke T."/>
            <person name="Dolan L."/>
            <person name="Dorantes-Acosta A.E."/>
            <person name="Eklund D.M."/>
            <person name="Florent S.N."/>
            <person name="Flores-Sandoval E."/>
            <person name="Fujiyama A."/>
            <person name="Fukuzawa H."/>
            <person name="Galik B."/>
            <person name="Grimanelli D."/>
            <person name="Grimwood J."/>
            <person name="Grossniklaus U."/>
            <person name="Hamada T."/>
            <person name="Haseloff J."/>
            <person name="Hetherington A.J."/>
            <person name="Higo A."/>
            <person name="Hirakawa Y."/>
            <person name="Hundley H.N."/>
            <person name="Ikeda Y."/>
            <person name="Inoue K."/>
            <person name="Inoue S.I."/>
            <person name="Ishida S."/>
            <person name="Jia Q."/>
            <person name="Kakita M."/>
            <person name="Kanazawa T."/>
            <person name="Kawai Y."/>
            <person name="Kawashima T."/>
            <person name="Kennedy M."/>
            <person name="Kinose K."/>
            <person name="Kinoshita T."/>
            <person name="Kohara Y."/>
            <person name="Koide E."/>
            <person name="Komatsu K."/>
            <person name="Kopischke S."/>
            <person name="Kubo M."/>
            <person name="Kyozuka J."/>
            <person name="Lagercrantz U."/>
            <person name="Lin S.S."/>
            <person name="Lindquist E."/>
            <person name="Lipzen A.M."/>
            <person name="Lu C.W."/>
            <person name="De Luna E."/>
            <person name="Martienssen R.A."/>
            <person name="Minamino N."/>
            <person name="Mizutani M."/>
            <person name="Mizutani M."/>
            <person name="Mochizuki N."/>
            <person name="Monte I."/>
            <person name="Mosher R."/>
            <person name="Nagasaki H."/>
            <person name="Nakagami H."/>
            <person name="Naramoto S."/>
            <person name="Nishitani K."/>
            <person name="Ohtani M."/>
            <person name="Okamoto T."/>
            <person name="Okumura M."/>
            <person name="Phillips J."/>
            <person name="Pollak B."/>
            <person name="Reinders A."/>
            <person name="Rovekamp M."/>
            <person name="Sano R."/>
            <person name="Sawa S."/>
            <person name="Schmid M.W."/>
            <person name="Shirakawa M."/>
            <person name="Solano R."/>
            <person name="Spunde A."/>
            <person name="Suetsugu N."/>
            <person name="Sugano S."/>
            <person name="Sugiyama A."/>
            <person name="Sun R."/>
            <person name="Suzuki Y."/>
            <person name="Takenaka M."/>
            <person name="Takezawa D."/>
            <person name="Tomogane H."/>
            <person name="Tsuzuki M."/>
            <person name="Ueda T."/>
            <person name="Umeda M."/>
            <person name="Ward J.M."/>
            <person name="Watanabe Y."/>
            <person name="Yazaki K."/>
            <person name="Yokoyama R."/>
            <person name="Yoshitake Y."/>
            <person name="Yotsui I."/>
            <person name="Zachgo S."/>
            <person name="Schmutz J."/>
        </authorList>
    </citation>
    <scope>NUCLEOTIDE SEQUENCE [LARGE SCALE GENOMIC DNA]</scope>
    <source>
        <strain evidence="4">Tak-1</strain>
    </source>
</reference>
<dbReference type="OrthoDB" id="1933966at2759"/>
<proteinExistence type="predicted"/>
<dbReference type="SUPFAM" id="SSF48371">
    <property type="entry name" value="ARM repeat"/>
    <property type="match status" value="1"/>
</dbReference>
<feature type="compositionally biased region" description="Low complexity" evidence="2">
    <location>
        <begin position="770"/>
        <end position="779"/>
    </location>
</feature>
<organism evidence="3 4">
    <name type="scientific">Marchantia polymorpha</name>
    <name type="common">Common liverwort</name>
    <name type="synonym">Marchantia aquatica</name>
    <dbReference type="NCBI Taxonomy" id="3197"/>
    <lineage>
        <taxon>Eukaryota</taxon>
        <taxon>Viridiplantae</taxon>
        <taxon>Streptophyta</taxon>
        <taxon>Embryophyta</taxon>
        <taxon>Marchantiophyta</taxon>
        <taxon>Marchantiopsida</taxon>
        <taxon>Marchantiidae</taxon>
        <taxon>Marchantiales</taxon>
        <taxon>Marchantiaceae</taxon>
        <taxon>Marchantia</taxon>
    </lineage>
</organism>
<dbReference type="Gene3D" id="1.25.10.10">
    <property type="entry name" value="Leucine-rich Repeat Variant"/>
    <property type="match status" value="1"/>
</dbReference>
<evidence type="ECO:0000256" key="1">
    <source>
        <dbReference type="PROSITE-ProRule" id="PRU00103"/>
    </source>
</evidence>
<name>A0A2R6WKZ4_MARPO</name>
<dbReference type="InterPro" id="IPR016024">
    <property type="entry name" value="ARM-type_fold"/>
</dbReference>
<keyword evidence="4" id="KW-1185">Reference proteome</keyword>
<feature type="compositionally biased region" description="Low complexity" evidence="2">
    <location>
        <begin position="835"/>
        <end position="849"/>
    </location>
</feature>
<evidence type="ECO:0008006" key="5">
    <source>
        <dbReference type="Google" id="ProtNLM"/>
    </source>
</evidence>
<evidence type="ECO:0000313" key="4">
    <source>
        <dbReference type="Proteomes" id="UP000244005"/>
    </source>
</evidence>
<dbReference type="Proteomes" id="UP000244005">
    <property type="component" value="Unassembled WGS sequence"/>
</dbReference>
<feature type="compositionally biased region" description="Polar residues" evidence="2">
    <location>
        <begin position="721"/>
        <end position="744"/>
    </location>
</feature>
<evidence type="ECO:0000313" key="3">
    <source>
        <dbReference type="EMBL" id="PTQ34529.1"/>
    </source>
</evidence>
<dbReference type="InterPro" id="IPR011989">
    <property type="entry name" value="ARM-like"/>
</dbReference>
<dbReference type="InterPro" id="IPR039918">
    <property type="entry name" value="PPP4R4"/>
</dbReference>
<dbReference type="PANTHER" id="PTHR21467">
    <property type="entry name" value="PROTEIN PHOSPHATASE 4 REGULATORY SUBUNIT 4 PPP4R4"/>
    <property type="match status" value="1"/>
</dbReference>
<dbReference type="PROSITE" id="PS50077">
    <property type="entry name" value="HEAT_REPEAT"/>
    <property type="match status" value="2"/>
</dbReference>
<feature type="repeat" description="HEAT" evidence="1">
    <location>
        <begin position="355"/>
        <end position="393"/>
    </location>
</feature>
<dbReference type="AlphaFoldDB" id="A0A2R6WKZ4"/>
<feature type="compositionally biased region" description="Low complexity" evidence="2">
    <location>
        <begin position="745"/>
        <end position="763"/>
    </location>
</feature>
<protein>
    <recommendedName>
        <fullName evidence="5">TOG domain-containing protein</fullName>
    </recommendedName>
</protein>
<feature type="region of interest" description="Disordered" evidence="2">
    <location>
        <begin position="721"/>
        <end position="866"/>
    </location>
</feature>